<dbReference type="PROSITE" id="PS50082">
    <property type="entry name" value="WD_REPEATS_2"/>
    <property type="match status" value="1"/>
</dbReference>
<dbReference type="PANTHER" id="PTHR22844:SF387">
    <property type="entry name" value="F3I6.5 PROTEIN"/>
    <property type="match status" value="1"/>
</dbReference>
<evidence type="ECO:0000256" key="1">
    <source>
        <dbReference type="PROSITE-ProRule" id="PRU00221"/>
    </source>
</evidence>
<accession>A0ABQ9JV11</accession>
<dbReference type="InterPro" id="IPR015943">
    <property type="entry name" value="WD40/YVTN_repeat-like_dom_sf"/>
</dbReference>
<dbReference type="Pfam" id="PF00400">
    <property type="entry name" value="WD40"/>
    <property type="match status" value="3"/>
</dbReference>
<dbReference type="SUPFAM" id="SSF50978">
    <property type="entry name" value="WD40 repeat-like"/>
    <property type="match status" value="1"/>
</dbReference>
<protein>
    <submittedName>
        <fullName evidence="2">Uncharacterized protein</fullName>
    </submittedName>
</protein>
<organism evidence="2 3">
    <name type="scientific">Molorchus minor</name>
    <dbReference type="NCBI Taxonomy" id="1323400"/>
    <lineage>
        <taxon>Eukaryota</taxon>
        <taxon>Metazoa</taxon>
        <taxon>Ecdysozoa</taxon>
        <taxon>Arthropoda</taxon>
        <taxon>Hexapoda</taxon>
        <taxon>Insecta</taxon>
        <taxon>Pterygota</taxon>
        <taxon>Neoptera</taxon>
        <taxon>Endopterygota</taxon>
        <taxon>Coleoptera</taxon>
        <taxon>Polyphaga</taxon>
        <taxon>Cucujiformia</taxon>
        <taxon>Chrysomeloidea</taxon>
        <taxon>Cerambycidae</taxon>
        <taxon>Lamiinae</taxon>
        <taxon>Monochamini</taxon>
        <taxon>Molorchus</taxon>
    </lineage>
</organism>
<dbReference type="EMBL" id="JAPWTJ010000177">
    <property type="protein sequence ID" value="KAJ8981542.1"/>
    <property type="molecule type" value="Genomic_DNA"/>
</dbReference>
<keyword evidence="3" id="KW-1185">Reference proteome</keyword>
<dbReference type="PANTHER" id="PTHR22844">
    <property type="entry name" value="F-BOX AND WD40 DOMAIN PROTEIN"/>
    <property type="match status" value="1"/>
</dbReference>
<dbReference type="InterPro" id="IPR045182">
    <property type="entry name" value="JINGUBANG-like"/>
</dbReference>
<name>A0ABQ9JV11_9CUCU</name>
<evidence type="ECO:0000313" key="2">
    <source>
        <dbReference type="EMBL" id="KAJ8981542.1"/>
    </source>
</evidence>
<reference evidence="2" key="1">
    <citation type="journal article" date="2023" name="Insect Mol. Biol.">
        <title>Genome sequencing provides insights into the evolution of gene families encoding plant cell wall-degrading enzymes in longhorned beetles.</title>
        <authorList>
            <person name="Shin N.R."/>
            <person name="Okamura Y."/>
            <person name="Kirsch R."/>
            <person name="Pauchet Y."/>
        </authorList>
    </citation>
    <scope>NUCLEOTIDE SEQUENCE</scope>
    <source>
        <strain evidence="2">MMC_N1</strain>
    </source>
</reference>
<sequence>MNSIMIKMSLRIGCRVDDPDKHTRDVNCMLYKKGKLFSGADDGKIKVWSMDLLKLAEVQAHPSTVFSIAASDDTLFSCSNDGSVKAFDLDTLKPKGNIIHENLTQFWKLFYDRGCLYAGDDEGTIKIWKNGHYYGSFLTAEPVKDIAVSHHNVFTVKDSDVSITEVKVDGETLQYGTKTSFMGRGPIALVGEVLFAFVSRNGKDIVIHENKEDVHFRELTQVQGAHELIINSLSGTIWNNKPILFSGGWDKQIKKWLIDEDIVKNVASVDAQMVVNSIVIGDKGEIYAGGVDGHIIRVEVE</sequence>
<feature type="repeat" description="WD" evidence="1">
    <location>
        <begin position="19"/>
        <end position="51"/>
    </location>
</feature>
<comment type="caution">
    <text evidence="2">The sequence shown here is derived from an EMBL/GenBank/DDBJ whole genome shotgun (WGS) entry which is preliminary data.</text>
</comment>
<dbReference type="InterPro" id="IPR001680">
    <property type="entry name" value="WD40_rpt"/>
</dbReference>
<proteinExistence type="predicted"/>
<evidence type="ECO:0000313" key="3">
    <source>
        <dbReference type="Proteomes" id="UP001162164"/>
    </source>
</evidence>
<dbReference type="InterPro" id="IPR036322">
    <property type="entry name" value="WD40_repeat_dom_sf"/>
</dbReference>
<keyword evidence="1" id="KW-0853">WD repeat</keyword>
<dbReference type="Gene3D" id="2.130.10.10">
    <property type="entry name" value="YVTN repeat-like/Quinoprotein amine dehydrogenase"/>
    <property type="match status" value="2"/>
</dbReference>
<dbReference type="SMART" id="SM00320">
    <property type="entry name" value="WD40"/>
    <property type="match status" value="4"/>
</dbReference>
<dbReference type="Proteomes" id="UP001162164">
    <property type="component" value="Unassembled WGS sequence"/>
</dbReference>
<gene>
    <name evidence="2" type="ORF">NQ317_009801</name>
</gene>